<protein>
    <submittedName>
        <fullName evidence="4">DNA topoisomerase type IB small subunit</fullName>
        <ecNumber evidence="4">5.99.1.2</ecNumber>
    </submittedName>
</protein>
<feature type="compositionally biased region" description="Low complexity" evidence="2">
    <location>
        <begin position="94"/>
        <end position="108"/>
    </location>
</feature>
<dbReference type="GO" id="GO:0005730">
    <property type="term" value="C:nucleolus"/>
    <property type="evidence" value="ECO:0007669"/>
    <property type="project" value="TreeGrafter"/>
</dbReference>
<evidence type="ECO:0000256" key="2">
    <source>
        <dbReference type="SAM" id="MobiDB-lite"/>
    </source>
</evidence>
<feature type="region of interest" description="Disordered" evidence="2">
    <location>
        <begin position="164"/>
        <end position="188"/>
    </location>
</feature>
<dbReference type="InterPro" id="IPR051062">
    <property type="entry name" value="Topoisomerase_IB"/>
</dbReference>
<sequence>MSSANSEVRNGGSSSVAAAQPRAASPAKIPVKVPYSLAKVPMPRLVPAKMPAPKRAAESEAQHRGNREDSDDALLESSAPSKKPKKEESKKAPLVETESSSSSEYSSSDSDDTDASDSESEGSKTSTVSDSSDISDDEESVSEDNLTFFELAERSGLMNDIKNKVNSGEGEQEEEEEVHIDGKPPRPKFLRSFPRDIEAEIGKHEKRLKDVENMLKMKQDNKTVSLGTSKVNYIDPRIVCSWANENNVPISRLFSATLQKKFPWALKARDFTF</sequence>
<keyword evidence="1 4" id="KW-0413">Isomerase</keyword>
<dbReference type="FunFam" id="1.10.132.10:FF:000006">
    <property type="entry name" value="DNA topoisomerase type IB small subunit"/>
    <property type="match status" value="1"/>
</dbReference>
<feature type="compositionally biased region" description="Low complexity" evidence="2">
    <location>
        <begin position="123"/>
        <end position="132"/>
    </location>
</feature>
<feature type="compositionally biased region" description="Acidic residues" evidence="2">
    <location>
        <begin position="133"/>
        <end position="142"/>
    </location>
</feature>
<dbReference type="EC" id="5.99.1.2" evidence="4"/>
<dbReference type="GO" id="GO:0003917">
    <property type="term" value="F:DNA topoisomerase type I (single strand cut, ATP-independent) activity"/>
    <property type="evidence" value="ECO:0007669"/>
    <property type="project" value="UniProtKB-UniRule"/>
</dbReference>
<keyword evidence="5" id="KW-1185">Reference proteome</keyword>
<dbReference type="SUPFAM" id="SSF56349">
    <property type="entry name" value="DNA breaking-rejoining enzymes"/>
    <property type="match status" value="1"/>
</dbReference>
<dbReference type="GO" id="GO:0003677">
    <property type="term" value="F:DNA binding"/>
    <property type="evidence" value="ECO:0007669"/>
    <property type="project" value="UniProtKB-UniRule"/>
</dbReference>
<proteinExistence type="inferred from homology"/>
<keyword evidence="1" id="KW-0238">DNA-binding</keyword>
<dbReference type="PANTHER" id="PTHR10290:SF18">
    <property type="entry name" value="DNA TOPOISOMERASE TYPE IB SMALL SUBUNIT"/>
    <property type="match status" value="1"/>
</dbReference>
<accession>A0A1G4I033</accession>
<dbReference type="VEuPathDB" id="TriTrypDB:TEOVI_000765800"/>
<comment type="similarity">
    <text evidence="1">Belongs to the type IB topoisomerase family.</text>
</comment>
<comment type="catalytic activity">
    <reaction evidence="1">
        <text>ATP-independent breakage of single-stranded DNA, followed by passage and rejoining.</text>
        <dbReference type="EC" id="5.6.2.1"/>
    </reaction>
</comment>
<dbReference type="GeneID" id="92381592"/>
<dbReference type="PROSITE" id="PS00176">
    <property type="entry name" value="TOPO_IB_1"/>
    <property type="match status" value="1"/>
</dbReference>
<feature type="active site" description="O-(3'-phospho-DNA)-tyrosine intermediate" evidence="1">
    <location>
        <position position="233"/>
    </location>
</feature>
<feature type="compositionally biased region" description="Basic and acidic residues" evidence="2">
    <location>
        <begin position="55"/>
        <end position="68"/>
    </location>
</feature>
<dbReference type="InterPro" id="IPR018521">
    <property type="entry name" value="TopoIB_AS"/>
</dbReference>
<evidence type="ECO:0000259" key="3">
    <source>
        <dbReference type="Pfam" id="PF14370"/>
    </source>
</evidence>
<keyword evidence="1" id="KW-0799">Topoisomerase</keyword>
<dbReference type="InterPro" id="IPR011010">
    <property type="entry name" value="DNA_brk_join_enz"/>
</dbReference>
<evidence type="ECO:0000256" key="1">
    <source>
        <dbReference type="PROSITE-ProRule" id="PRU01382"/>
    </source>
</evidence>
<dbReference type="Pfam" id="PF14370">
    <property type="entry name" value="Topo_C_assoc"/>
    <property type="match status" value="1"/>
</dbReference>
<dbReference type="InterPro" id="IPR025834">
    <property type="entry name" value="TopoI_C_dom"/>
</dbReference>
<dbReference type="PROSITE" id="PS52038">
    <property type="entry name" value="TOPO_IB_2"/>
    <property type="match status" value="1"/>
</dbReference>
<dbReference type="EMBL" id="CZPT02000195">
    <property type="protein sequence ID" value="SCU64955.1"/>
    <property type="molecule type" value="Genomic_DNA"/>
</dbReference>
<dbReference type="AlphaFoldDB" id="A0A1G4I033"/>
<dbReference type="RefSeq" id="XP_067076636.1">
    <property type="nucleotide sequence ID" value="XM_067220535.1"/>
</dbReference>
<evidence type="ECO:0000313" key="5">
    <source>
        <dbReference type="Proteomes" id="UP000195570"/>
    </source>
</evidence>
<reference evidence="4" key="1">
    <citation type="submission" date="2016-09" db="EMBL/GenBank/DDBJ databases">
        <authorList>
            <person name="Hebert L."/>
            <person name="Moumen B."/>
        </authorList>
    </citation>
    <scope>NUCLEOTIDE SEQUENCE [LARGE SCALE GENOMIC DNA]</scope>
    <source>
        <strain evidence="4">OVI</strain>
    </source>
</reference>
<name>A0A1G4I033_TRYEQ</name>
<feature type="compositionally biased region" description="Low complexity" evidence="2">
    <location>
        <begin position="13"/>
        <end position="27"/>
    </location>
</feature>
<feature type="compositionally biased region" description="Acidic residues" evidence="2">
    <location>
        <begin position="109"/>
        <end position="120"/>
    </location>
</feature>
<feature type="region of interest" description="Disordered" evidence="2">
    <location>
        <begin position="1"/>
        <end position="147"/>
    </location>
</feature>
<dbReference type="InterPro" id="IPR014727">
    <property type="entry name" value="TopoI_cat_a/b-sub_euk"/>
</dbReference>
<feature type="domain" description="Topoisomerase I C-terminal" evidence="3">
    <location>
        <begin position="205"/>
        <end position="273"/>
    </location>
</feature>
<comment type="caution">
    <text evidence="4">The sequence shown here is derived from an EMBL/GenBank/DDBJ whole genome shotgun (WGS) entry which is preliminary data.</text>
</comment>
<dbReference type="GO" id="GO:0007059">
    <property type="term" value="P:chromosome segregation"/>
    <property type="evidence" value="ECO:0007669"/>
    <property type="project" value="TreeGrafter"/>
</dbReference>
<dbReference type="GO" id="GO:0005694">
    <property type="term" value="C:chromosome"/>
    <property type="evidence" value="ECO:0007669"/>
    <property type="project" value="InterPro"/>
</dbReference>
<organism evidence="4 5">
    <name type="scientific">Trypanosoma equiperdum</name>
    <dbReference type="NCBI Taxonomy" id="5694"/>
    <lineage>
        <taxon>Eukaryota</taxon>
        <taxon>Discoba</taxon>
        <taxon>Euglenozoa</taxon>
        <taxon>Kinetoplastea</taxon>
        <taxon>Metakinetoplastina</taxon>
        <taxon>Trypanosomatida</taxon>
        <taxon>Trypanosomatidae</taxon>
        <taxon>Trypanosoma</taxon>
    </lineage>
</organism>
<evidence type="ECO:0000313" key="4">
    <source>
        <dbReference type="EMBL" id="SCU64955.1"/>
    </source>
</evidence>
<dbReference type="GO" id="GO:0006260">
    <property type="term" value="P:DNA replication"/>
    <property type="evidence" value="ECO:0007669"/>
    <property type="project" value="TreeGrafter"/>
</dbReference>
<dbReference type="Proteomes" id="UP000195570">
    <property type="component" value="Unassembled WGS sequence"/>
</dbReference>
<feature type="compositionally biased region" description="Polar residues" evidence="2">
    <location>
        <begin position="1"/>
        <end position="12"/>
    </location>
</feature>
<gene>
    <name evidence="4" type="ORF">TEOVI_000765800</name>
</gene>
<dbReference type="Gene3D" id="1.10.132.10">
    <property type="match status" value="1"/>
</dbReference>
<dbReference type="PANTHER" id="PTHR10290">
    <property type="entry name" value="DNA TOPOISOMERASE I"/>
    <property type="match status" value="1"/>
</dbReference>
<dbReference type="GO" id="GO:0006265">
    <property type="term" value="P:DNA topological change"/>
    <property type="evidence" value="ECO:0007669"/>
    <property type="project" value="UniProtKB-UniRule"/>
</dbReference>